<organism evidence="2 3">
    <name type="scientific">Candidatus Brachybacterium intestinipullorum</name>
    <dbReference type="NCBI Taxonomy" id="2838512"/>
    <lineage>
        <taxon>Bacteria</taxon>
        <taxon>Bacillati</taxon>
        <taxon>Actinomycetota</taxon>
        <taxon>Actinomycetes</taxon>
        <taxon>Micrococcales</taxon>
        <taxon>Dermabacteraceae</taxon>
        <taxon>Brachybacterium</taxon>
    </lineage>
</organism>
<dbReference type="InterPro" id="IPR029033">
    <property type="entry name" value="His_PPase_superfam"/>
</dbReference>
<dbReference type="Gene3D" id="3.40.50.1240">
    <property type="entry name" value="Phosphoglycerate mutase-like"/>
    <property type="match status" value="1"/>
</dbReference>
<sequence length="191" mass="21000">MPTRTLHIVRHGRADALGRLTEDGRSQCRALRQRLADVPLDVIWHSPLPRAVDSAALLAEGRRGLLVDEAPELVDAVPFVPDLDSLSPRRAAFFDGIDEEEAAAGHELAGQLADRFLRPHPPGARSTEELLVTHAFQVSWLVREALGAPTVSWMSLGRIENTALTTIVLEQDEPPMILCVNDRSHLEDDTA</sequence>
<dbReference type="AlphaFoldDB" id="A0A9D2Q5B0"/>
<name>A0A9D2Q5B0_9MICO</name>
<dbReference type="Pfam" id="PF00300">
    <property type="entry name" value="His_Phos_1"/>
    <property type="match status" value="1"/>
</dbReference>
<dbReference type="PANTHER" id="PTHR20935">
    <property type="entry name" value="PHOSPHOGLYCERATE MUTASE-RELATED"/>
    <property type="match status" value="1"/>
</dbReference>
<evidence type="ECO:0000313" key="2">
    <source>
        <dbReference type="EMBL" id="HJC71160.1"/>
    </source>
</evidence>
<accession>A0A9D2Q5B0</accession>
<dbReference type="InterPro" id="IPR051021">
    <property type="entry name" value="Mito_Ser/Thr_phosphatase"/>
</dbReference>
<keyword evidence="1" id="KW-0378">Hydrolase</keyword>
<dbReference type="Proteomes" id="UP000823854">
    <property type="component" value="Unassembled WGS sequence"/>
</dbReference>
<reference evidence="2" key="1">
    <citation type="journal article" date="2021" name="PeerJ">
        <title>Extensive microbial diversity within the chicken gut microbiome revealed by metagenomics and culture.</title>
        <authorList>
            <person name="Gilroy R."/>
            <person name="Ravi A."/>
            <person name="Getino M."/>
            <person name="Pursley I."/>
            <person name="Horton D.L."/>
            <person name="Alikhan N.F."/>
            <person name="Baker D."/>
            <person name="Gharbi K."/>
            <person name="Hall N."/>
            <person name="Watson M."/>
            <person name="Adriaenssens E.M."/>
            <person name="Foster-Nyarko E."/>
            <person name="Jarju S."/>
            <person name="Secka A."/>
            <person name="Antonio M."/>
            <person name="Oren A."/>
            <person name="Chaudhuri R.R."/>
            <person name="La Ragione R."/>
            <person name="Hildebrand F."/>
            <person name="Pallen M.J."/>
        </authorList>
    </citation>
    <scope>NUCLEOTIDE SEQUENCE</scope>
    <source>
        <strain evidence="2">CHK130-7132</strain>
    </source>
</reference>
<comment type="caution">
    <text evidence="2">The sequence shown here is derived from an EMBL/GenBank/DDBJ whole genome shotgun (WGS) entry which is preliminary data.</text>
</comment>
<dbReference type="GO" id="GO:0016787">
    <property type="term" value="F:hydrolase activity"/>
    <property type="evidence" value="ECO:0007669"/>
    <property type="project" value="UniProtKB-KW"/>
</dbReference>
<evidence type="ECO:0000313" key="3">
    <source>
        <dbReference type="Proteomes" id="UP000823854"/>
    </source>
</evidence>
<dbReference type="EMBL" id="DWWC01000346">
    <property type="protein sequence ID" value="HJC71160.1"/>
    <property type="molecule type" value="Genomic_DNA"/>
</dbReference>
<reference evidence="2" key="2">
    <citation type="submission" date="2021-04" db="EMBL/GenBank/DDBJ databases">
        <authorList>
            <person name="Gilroy R."/>
        </authorList>
    </citation>
    <scope>NUCLEOTIDE SEQUENCE</scope>
    <source>
        <strain evidence="2">CHK130-7132</strain>
    </source>
</reference>
<dbReference type="InterPro" id="IPR013078">
    <property type="entry name" value="His_Pase_superF_clade-1"/>
</dbReference>
<dbReference type="CDD" id="cd07067">
    <property type="entry name" value="HP_PGM_like"/>
    <property type="match status" value="1"/>
</dbReference>
<dbReference type="PANTHER" id="PTHR20935:SF0">
    <property type="entry name" value="SERINE_THREONINE-PROTEIN PHOSPHATASE PGAM5, MITOCHONDRIAL"/>
    <property type="match status" value="1"/>
</dbReference>
<dbReference type="SUPFAM" id="SSF53254">
    <property type="entry name" value="Phosphoglycerate mutase-like"/>
    <property type="match status" value="1"/>
</dbReference>
<protein>
    <submittedName>
        <fullName evidence="2">Histidine phosphatase family protein</fullName>
    </submittedName>
</protein>
<evidence type="ECO:0000256" key="1">
    <source>
        <dbReference type="ARBA" id="ARBA00022801"/>
    </source>
</evidence>
<proteinExistence type="predicted"/>
<gene>
    <name evidence="2" type="ORF">H9932_15990</name>
</gene>